<proteinExistence type="predicted"/>
<reference evidence="2 3" key="1">
    <citation type="submission" date="2018-02" db="EMBL/GenBank/DDBJ databases">
        <title>Genome sequence of Desulfovibrio carbinolicus DSM 3852.</title>
        <authorList>
            <person name="Wilbanks E."/>
            <person name="Skennerton C.T."/>
            <person name="Orphan V.J."/>
        </authorList>
    </citation>
    <scope>NUCLEOTIDE SEQUENCE [LARGE SCALE GENOMIC DNA]</scope>
    <source>
        <strain evidence="2 3">DSM 3852</strain>
    </source>
</reference>
<dbReference type="KEGG" id="dcb:C3Y92_07290"/>
<keyword evidence="3" id="KW-1185">Reference proteome</keyword>
<dbReference type="AlphaFoldDB" id="A0A4P6HIR3"/>
<evidence type="ECO:0000313" key="3">
    <source>
        <dbReference type="Proteomes" id="UP000293296"/>
    </source>
</evidence>
<accession>A0A4P6HIR3</accession>
<feature type="transmembrane region" description="Helical" evidence="1">
    <location>
        <begin position="37"/>
        <end position="59"/>
    </location>
</feature>
<sequence length="65" mass="6691">MMSGNEAGETTEVALLRRIDGKVDTVVDRLDAVERRAMVAGAGGGALAGGVVSLGIAYIRAKMGW</sequence>
<organism evidence="2 3">
    <name type="scientific">Solidesulfovibrio carbinolicus</name>
    <dbReference type="NCBI Taxonomy" id="296842"/>
    <lineage>
        <taxon>Bacteria</taxon>
        <taxon>Pseudomonadati</taxon>
        <taxon>Thermodesulfobacteriota</taxon>
        <taxon>Desulfovibrionia</taxon>
        <taxon>Desulfovibrionales</taxon>
        <taxon>Desulfovibrionaceae</taxon>
        <taxon>Solidesulfovibrio</taxon>
    </lineage>
</organism>
<keyword evidence="1" id="KW-1133">Transmembrane helix</keyword>
<keyword evidence="1" id="KW-0472">Membrane</keyword>
<dbReference type="Proteomes" id="UP000293296">
    <property type="component" value="Chromosome"/>
</dbReference>
<name>A0A4P6HIR3_9BACT</name>
<evidence type="ECO:0000256" key="1">
    <source>
        <dbReference type="SAM" id="Phobius"/>
    </source>
</evidence>
<dbReference type="OrthoDB" id="9997503at2"/>
<dbReference type="EMBL" id="CP026538">
    <property type="protein sequence ID" value="QAZ67043.1"/>
    <property type="molecule type" value="Genomic_DNA"/>
</dbReference>
<evidence type="ECO:0000313" key="2">
    <source>
        <dbReference type="EMBL" id="QAZ67043.1"/>
    </source>
</evidence>
<protein>
    <submittedName>
        <fullName evidence="2">Uncharacterized protein</fullName>
    </submittedName>
</protein>
<keyword evidence="1" id="KW-0812">Transmembrane</keyword>
<gene>
    <name evidence="2" type="ORF">C3Y92_07290</name>
</gene>